<accession>A0ABS7TF16</accession>
<dbReference type="PANTHER" id="PTHR23407">
    <property type="entry name" value="ATPASE INHIBITOR/5-FORMYLTETRAHYDROFOLATE CYCLO-LIGASE"/>
    <property type="match status" value="1"/>
</dbReference>
<dbReference type="EC" id="6.3.3.2" evidence="4"/>
<comment type="catalytic activity">
    <reaction evidence="4">
        <text>(6S)-5-formyl-5,6,7,8-tetrahydrofolate + ATP = (6R)-5,10-methenyltetrahydrofolate + ADP + phosphate</text>
        <dbReference type="Rhea" id="RHEA:10488"/>
        <dbReference type="ChEBI" id="CHEBI:30616"/>
        <dbReference type="ChEBI" id="CHEBI:43474"/>
        <dbReference type="ChEBI" id="CHEBI:57455"/>
        <dbReference type="ChEBI" id="CHEBI:57457"/>
        <dbReference type="ChEBI" id="CHEBI:456216"/>
        <dbReference type="EC" id="6.3.3.2"/>
    </reaction>
</comment>
<proteinExistence type="inferred from homology"/>
<comment type="similarity">
    <text evidence="1 4">Belongs to the 5-formyltetrahydrofolate cyclo-ligase family.</text>
</comment>
<dbReference type="Gene3D" id="3.40.50.10420">
    <property type="entry name" value="NagB/RpiA/CoA transferase-like"/>
    <property type="match status" value="1"/>
</dbReference>
<dbReference type="InterPro" id="IPR002698">
    <property type="entry name" value="FTHF_cligase"/>
</dbReference>
<keyword evidence="3 4" id="KW-0067">ATP-binding</keyword>
<keyword evidence="6" id="KW-1185">Reference proteome</keyword>
<dbReference type="GO" id="GO:0030272">
    <property type="term" value="F:5-formyltetrahydrofolate cyclo-ligase activity"/>
    <property type="evidence" value="ECO:0007669"/>
    <property type="project" value="UniProtKB-EC"/>
</dbReference>
<dbReference type="SUPFAM" id="SSF100950">
    <property type="entry name" value="NagB/RpiA/CoA transferase-like"/>
    <property type="match status" value="1"/>
</dbReference>
<dbReference type="NCBIfam" id="TIGR02727">
    <property type="entry name" value="MTHFS_bact"/>
    <property type="match status" value="1"/>
</dbReference>
<comment type="caution">
    <text evidence="5">The sequence shown here is derived from an EMBL/GenBank/DDBJ whole genome shotgun (WGS) entry which is preliminary data.</text>
</comment>
<dbReference type="InterPro" id="IPR024185">
    <property type="entry name" value="FTHF_cligase-like_sf"/>
</dbReference>
<evidence type="ECO:0000313" key="6">
    <source>
        <dbReference type="Proteomes" id="UP001430290"/>
    </source>
</evidence>
<protein>
    <recommendedName>
        <fullName evidence="4">5-formyltetrahydrofolate cyclo-ligase</fullName>
        <ecNumber evidence="4">6.3.3.2</ecNumber>
    </recommendedName>
</protein>
<evidence type="ECO:0000313" key="5">
    <source>
        <dbReference type="EMBL" id="MBZ4186454.1"/>
    </source>
</evidence>
<reference evidence="5" key="1">
    <citation type="submission" date="2021-09" db="EMBL/GenBank/DDBJ databases">
        <authorList>
            <person name="Wu T."/>
            <person name="Guo S.Z."/>
        </authorList>
    </citation>
    <scope>NUCLEOTIDE SEQUENCE</scope>
    <source>
        <strain evidence="5">RSS-23</strain>
    </source>
</reference>
<name>A0ABS7TF16_9GAMM</name>
<evidence type="ECO:0000256" key="4">
    <source>
        <dbReference type="RuleBase" id="RU361279"/>
    </source>
</evidence>
<gene>
    <name evidence="5" type="ORF">K7B09_08970</name>
</gene>
<keyword evidence="5" id="KW-0436">Ligase</keyword>
<comment type="cofactor">
    <cofactor evidence="4">
        <name>Mg(2+)</name>
        <dbReference type="ChEBI" id="CHEBI:18420"/>
    </cofactor>
</comment>
<dbReference type="EMBL" id="JAIQDJ010000004">
    <property type="protein sequence ID" value="MBZ4186454.1"/>
    <property type="molecule type" value="Genomic_DNA"/>
</dbReference>
<dbReference type="PIRSF" id="PIRSF006806">
    <property type="entry name" value="FTHF_cligase"/>
    <property type="match status" value="1"/>
</dbReference>
<dbReference type="PANTHER" id="PTHR23407:SF1">
    <property type="entry name" value="5-FORMYLTETRAHYDROFOLATE CYCLO-LIGASE"/>
    <property type="match status" value="1"/>
</dbReference>
<organism evidence="5 6">
    <name type="scientific">Thermomonas beijingensis</name>
    <dbReference type="NCBI Taxonomy" id="2872701"/>
    <lineage>
        <taxon>Bacteria</taxon>
        <taxon>Pseudomonadati</taxon>
        <taxon>Pseudomonadota</taxon>
        <taxon>Gammaproteobacteria</taxon>
        <taxon>Lysobacterales</taxon>
        <taxon>Lysobacteraceae</taxon>
        <taxon>Thermomonas</taxon>
    </lineage>
</organism>
<dbReference type="Proteomes" id="UP001430290">
    <property type="component" value="Unassembled WGS sequence"/>
</dbReference>
<keyword evidence="2 4" id="KW-0547">Nucleotide-binding</keyword>
<keyword evidence="4" id="KW-0479">Metal-binding</keyword>
<evidence type="ECO:0000256" key="3">
    <source>
        <dbReference type="ARBA" id="ARBA00022840"/>
    </source>
</evidence>
<evidence type="ECO:0000256" key="1">
    <source>
        <dbReference type="ARBA" id="ARBA00010638"/>
    </source>
</evidence>
<keyword evidence="4" id="KW-0460">Magnesium</keyword>
<evidence type="ECO:0000256" key="2">
    <source>
        <dbReference type="ARBA" id="ARBA00022741"/>
    </source>
</evidence>
<dbReference type="Pfam" id="PF01812">
    <property type="entry name" value="5-FTHF_cyc-lig"/>
    <property type="match status" value="1"/>
</dbReference>
<dbReference type="InterPro" id="IPR037171">
    <property type="entry name" value="NagB/RpiA_transferase-like"/>
</dbReference>
<sequence>MLRKTLRAQLREVRRSLPAAQRIAAADALAQRLLALPMLAQTDRSAGGYVAGYWAMDGEIGLHALQLGLPKGWIYCLPILHPDGTLRFAPWHPGDSLVTNRYGIPEPDISPDAALRADAMTLVLLPLVGFDAHCHRLGMGGGWYDRSFAFRNTQPAPPWLVGVGFAAQQTDAIAHEYWDIRMDAICCESATYFREDHA</sequence>